<dbReference type="Proteomes" id="UP000696280">
    <property type="component" value="Unassembled WGS sequence"/>
</dbReference>
<sequence length="193" mass="21452">MTFQQELSSWKSPKSLTTYPVPEIGEKAPTSSILPTPCSNGKPAIITFLRHCGCPFAEKTFQQLRKFAGKYPDINFIAVSHSDQKATDNWVISVGGQWDVQLVVDEEREAYAQWGLGVSSAWHVLNPWSLYSAYRLGKQEKIWNKPTESGSRWQTSGSFAIDERGVVKWVKIASAADEVPDFKDALKAVGVDG</sequence>
<comment type="caution">
    <text evidence="1">The sequence shown here is derived from an EMBL/GenBank/DDBJ whole genome shotgun (WGS) entry which is preliminary data.</text>
</comment>
<dbReference type="OrthoDB" id="40334at2759"/>
<gene>
    <name evidence="1" type="ORF">HYFRA_00007209</name>
</gene>
<evidence type="ECO:0000313" key="2">
    <source>
        <dbReference type="Proteomes" id="UP000696280"/>
    </source>
</evidence>
<organism evidence="1 2">
    <name type="scientific">Hymenoscyphus fraxineus</name>
    <dbReference type="NCBI Taxonomy" id="746836"/>
    <lineage>
        <taxon>Eukaryota</taxon>
        <taxon>Fungi</taxon>
        <taxon>Dikarya</taxon>
        <taxon>Ascomycota</taxon>
        <taxon>Pezizomycotina</taxon>
        <taxon>Leotiomycetes</taxon>
        <taxon>Helotiales</taxon>
        <taxon>Helotiaceae</taxon>
        <taxon>Hymenoscyphus</taxon>
    </lineage>
</organism>
<protein>
    <recommendedName>
        <fullName evidence="3">Thioredoxin domain-containing protein</fullName>
    </recommendedName>
</protein>
<dbReference type="InterPro" id="IPR036249">
    <property type="entry name" value="Thioredoxin-like_sf"/>
</dbReference>
<dbReference type="InterPro" id="IPR032801">
    <property type="entry name" value="PXL2A/B/C"/>
</dbReference>
<dbReference type="PANTHER" id="PTHR42336">
    <property type="entry name" value="THIOREDOXIN DOMAIN-CONTAINING PROTEIN-RELATED"/>
    <property type="match status" value="1"/>
</dbReference>
<dbReference type="Pfam" id="PF13911">
    <property type="entry name" value="AhpC-TSA_2"/>
    <property type="match status" value="1"/>
</dbReference>
<keyword evidence="2" id="KW-1185">Reference proteome</keyword>
<accession>A0A9N9PU36</accession>
<dbReference type="Gene3D" id="3.40.30.10">
    <property type="entry name" value="Glutaredoxin"/>
    <property type="match status" value="1"/>
</dbReference>
<dbReference type="EMBL" id="CAJVRL010000060">
    <property type="protein sequence ID" value="CAG8955193.1"/>
    <property type="molecule type" value="Genomic_DNA"/>
</dbReference>
<dbReference type="PANTHER" id="PTHR42336:SF1">
    <property type="entry name" value="ALKYL HYDROPEROXIDE REDUCTASE SUBUNIT C_ THIOL SPECIFIC ANTIOXIDANT DOMAIN-CONTAINING PROTEIN"/>
    <property type="match status" value="1"/>
</dbReference>
<reference evidence="1" key="1">
    <citation type="submission" date="2021-07" db="EMBL/GenBank/DDBJ databases">
        <authorList>
            <person name="Durling M."/>
        </authorList>
    </citation>
    <scope>NUCLEOTIDE SEQUENCE</scope>
</reference>
<evidence type="ECO:0000313" key="1">
    <source>
        <dbReference type="EMBL" id="CAG8955193.1"/>
    </source>
</evidence>
<name>A0A9N9PU36_9HELO</name>
<dbReference type="SUPFAM" id="SSF52833">
    <property type="entry name" value="Thioredoxin-like"/>
    <property type="match status" value="1"/>
</dbReference>
<proteinExistence type="predicted"/>
<evidence type="ECO:0008006" key="3">
    <source>
        <dbReference type="Google" id="ProtNLM"/>
    </source>
</evidence>
<dbReference type="AlphaFoldDB" id="A0A9N9PU36"/>